<protein>
    <submittedName>
        <fullName evidence="1">Uncharacterized protein</fullName>
    </submittedName>
</protein>
<organism evidence="1">
    <name type="scientific">Picea glauca</name>
    <name type="common">White spruce</name>
    <name type="synonym">Pinus glauca</name>
    <dbReference type="NCBI Taxonomy" id="3330"/>
    <lineage>
        <taxon>Eukaryota</taxon>
        <taxon>Viridiplantae</taxon>
        <taxon>Streptophyta</taxon>
        <taxon>Embryophyta</taxon>
        <taxon>Tracheophyta</taxon>
        <taxon>Spermatophyta</taxon>
        <taxon>Pinopsida</taxon>
        <taxon>Pinidae</taxon>
        <taxon>Conifers I</taxon>
        <taxon>Pinales</taxon>
        <taxon>Pinaceae</taxon>
        <taxon>Picea</taxon>
    </lineage>
</organism>
<gene>
    <name evidence="1" type="ORF">ABT39_MTgene5477</name>
</gene>
<proteinExistence type="predicted"/>
<dbReference type="AlphaFoldDB" id="A0A101LXR1"/>
<name>A0A101LXR1_PICGL</name>
<evidence type="ECO:0000313" key="1">
    <source>
        <dbReference type="EMBL" id="KUM47292.1"/>
    </source>
</evidence>
<geneLocation type="mitochondrion" evidence="1"/>
<reference evidence="1" key="1">
    <citation type="journal article" date="2015" name="Genome Biol. Evol.">
        <title>Organellar Genomes of White Spruce (Picea glauca): Assembly and Annotation.</title>
        <authorList>
            <person name="Jackman S.D."/>
            <person name="Warren R.L."/>
            <person name="Gibb E.A."/>
            <person name="Vandervalk B.P."/>
            <person name="Mohamadi H."/>
            <person name="Chu J."/>
            <person name="Raymond A."/>
            <person name="Pleasance S."/>
            <person name="Coope R."/>
            <person name="Wildung M.R."/>
            <person name="Ritland C.E."/>
            <person name="Bousquet J."/>
            <person name="Jones S.J."/>
            <person name="Bohlmann J."/>
            <person name="Birol I."/>
        </authorList>
    </citation>
    <scope>NUCLEOTIDE SEQUENCE [LARGE SCALE GENOMIC DNA]</scope>
    <source>
        <tissue evidence="1">Flushing bud</tissue>
    </source>
</reference>
<comment type="caution">
    <text evidence="1">The sequence shown here is derived from an EMBL/GenBank/DDBJ whole genome shotgun (WGS) entry which is preliminary data.</text>
</comment>
<keyword evidence="1" id="KW-0496">Mitochondrion</keyword>
<dbReference type="EMBL" id="LKAM01000007">
    <property type="protein sequence ID" value="KUM47292.1"/>
    <property type="molecule type" value="Genomic_DNA"/>
</dbReference>
<accession>A0A101LXR1</accession>
<sequence>MKLKDLLQALDLKLLTMALSRTPTLVDQSSFGNVPAPFPFYFCTRTIRTRCWYGSQSH</sequence>